<feature type="region of interest" description="Disordered" evidence="1">
    <location>
        <begin position="414"/>
        <end position="461"/>
    </location>
</feature>
<dbReference type="STRING" id="1276246.SCULI_v1c05040"/>
<evidence type="ECO:0000256" key="1">
    <source>
        <dbReference type="SAM" id="MobiDB-lite"/>
    </source>
</evidence>
<accession>W6A7L4</accession>
<dbReference type="PATRIC" id="fig|1276246.3.peg.502"/>
<dbReference type="KEGG" id="scq:SCULI_v1c05040"/>
<dbReference type="Proteomes" id="UP000019267">
    <property type="component" value="Chromosome"/>
</dbReference>
<keyword evidence="3" id="KW-1185">Reference proteome</keyword>
<dbReference type="RefSeq" id="WP_025363081.1">
    <property type="nucleotide sequence ID" value="NZ_CP006681.1"/>
</dbReference>
<dbReference type="AlphaFoldDB" id="W6A7L4"/>
<organism evidence="2 3">
    <name type="scientific">Spiroplasma culicicola AES-1</name>
    <dbReference type="NCBI Taxonomy" id="1276246"/>
    <lineage>
        <taxon>Bacteria</taxon>
        <taxon>Bacillati</taxon>
        <taxon>Mycoplasmatota</taxon>
        <taxon>Mollicutes</taxon>
        <taxon>Entomoplasmatales</taxon>
        <taxon>Spiroplasmataceae</taxon>
        <taxon>Spiroplasma</taxon>
    </lineage>
</organism>
<evidence type="ECO:0000313" key="3">
    <source>
        <dbReference type="Proteomes" id="UP000019267"/>
    </source>
</evidence>
<feature type="compositionally biased region" description="Basic and acidic residues" evidence="1">
    <location>
        <begin position="414"/>
        <end position="441"/>
    </location>
</feature>
<dbReference type="EMBL" id="CP006681">
    <property type="protein sequence ID" value="AHI52845.1"/>
    <property type="molecule type" value="Genomic_DNA"/>
</dbReference>
<protein>
    <submittedName>
        <fullName evidence="2">Uncharacterized protein</fullName>
    </submittedName>
</protein>
<evidence type="ECO:0000313" key="2">
    <source>
        <dbReference type="EMBL" id="AHI52845.1"/>
    </source>
</evidence>
<sequence length="461" mass="54362">MFVKKILVKNFIIPGEQEFIFDEEQNLIDGWFYNIKELPLINELLNGKWNENTLSFEKYYPKFARKIADMDLQIDALIVFTPEELELMNKHIIQYTGKAQYSRAWYYSIKCTYPYIFPVVSLVPAENPKDNTFGIGTHYEKFIKVNSTKKDILTVTGMNAVGLLREKYFEYKAMQVRVDQLKTHKRYLDVIKSTYRYDEQFIKKIGQVVYAIDDGDVINYGDQADFFLRNKGFAEFLDSVPLLKENLEIKFDFAEMLYEVYLRDLQWIYSVKSSNDILEIRKIIVKAHCEKPLNDRNVLSLIKFDLKYDPKMDITEMQKEFIEDPTNATVLKEKDEPINMFDKSVVEEVDLTKYDDTSDLEDLAILKSSLKDEEKKIKEARKAELLKAKRQIQDAKEHEKRVTLEEKQKLKAAKEKMKAKELETSKKIAEGKRKAAEKQKQQDLILKQQRQKRNESQQKAD</sequence>
<gene>
    <name evidence="2" type="ORF">SCULI_v1c05040</name>
</gene>
<dbReference type="OrthoDB" id="388193at2"/>
<feature type="compositionally biased region" description="Basic and acidic residues" evidence="1">
    <location>
        <begin position="452"/>
        <end position="461"/>
    </location>
</feature>
<name>W6A7L4_9MOLU</name>
<reference evidence="2 3" key="1">
    <citation type="journal article" date="2014" name="Genome Biol. Evol.">
        <title>Molecular evolution of the substrate utilization strategies and putative virulence factors in mosquito-associated Spiroplasma species.</title>
        <authorList>
            <person name="Chang T.H."/>
            <person name="Lo W.S."/>
            <person name="Ku C."/>
            <person name="Chen L.L."/>
            <person name="Kuo C.H."/>
        </authorList>
    </citation>
    <scope>NUCLEOTIDE SEQUENCE [LARGE SCALE GENOMIC DNA]</scope>
    <source>
        <strain evidence="2">AES-1</strain>
    </source>
</reference>
<proteinExistence type="predicted"/>
<dbReference type="HOGENOM" id="CLU_047559_0_0_14"/>